<comment type="caution">
    <text evidence="2">The sequence shown here is derived from an EMBL/GenBank/DDBJ whole genome shotgun (WGS) entry which is preliminary data.</text>
</comment>
<feature type="signal peptide" evidence="1">
    <location>
        <begin position="1"/>
        <end position="21"/>
    </location>
</feature>
<protein>
    <submittedName>
        <fullName evidence="2">Uncharacterized protein</fullName>
    </submittedName>
</protein>
<dbReference type="STRING" id="1141098.A0A1Y2E2N2"/>
<evidence type="ECO:0000256" key="1">
    <source>
        <dbReference type="SAM" id="SignalP"/>
    </source>
</evidence>
<keyword evidence="1" id="KW-0732">Signal</keyword>
<feature type="chain" id="PRO_5012960233" evidence="1">
    <location>
        <begin position="22"/>
        <end position="87"/>
    </location>
</feature>
<dbReference type="EMBL" id="MCFJ01000005">
    <property type="protein sequence ID" value="ORY65811.1"/>
    <property type="molecule type" value="Genomic_DNA"/>
</dbReference>
<dbReference type="GeneID" id="63771895"/>
<dbReference type="Gene3D" id="1.10.357.90">
    <property type="match status" value="1"/>
</dbReference>
<reference evidence="2 3" key="1">
    <citation type="submission" date="2016-07" db="EMBL/GenBank/DDBJ databases">
        <title>Pervasive Adenine N6-methylation of Active Genes in Fungi.</title>
        <authorList>
            <consortium name="DOE Joint Genome Institute"/>
            <person name="Mondo S.J."/>
            <person name="Dannebaum R.O."/>
            <person name="Kuo R.C."/>
            <person name="Labutti K."/>
            <person name="Haridas S."/>
            <person name="Kuo A."/>
            <person name="Salamov A."/>
            <person name="Ahrendt S.R."/>
            <person name="Lipzen A."/>
            <person name="Sullivan W."/>
            <person name="Andreopoulos W.B."/>
            <person name="Clum A."/>
            <person name="Lindquist E."/>
            <person name="Daum C."/>
            <person name="Ramamoorthy G.K."/>
            <person name="Gryganskyi A."/>
            <person name="Culley D."/>
            <person name="Magnuson J.K."/>
            <person name="James T.Y."/>
            <person name="O'Malley M.A."/>
            <person name="Stajich J.E."/>
            <person name="Spatafora J.W."/>
            <person name="Visel A."/>
            <person name="Grigoriev I.V."/>
        </authorList>
    </citation>
    <scope>NUCLEOTIDE SEQUENCE [LARGE SCALE GENOMIC DNA]</scope>
    <source>
        <strain evidence="2 3">CBS 129021</strain>
    </source>
</reference>
<proteinExistence type="predicted"/>
<keyword evidence="3" id="KW-1185">Reference proteome</keyword>
<sequence>MINKTIAKLVDLAYLLLVSKARKLNYPGYQCDVKKPEVAWLAFTAFQKVLRAKQSGYGDVLAWLEMEIGKLALTKEIRKGRVSSLHL</sequence>
<evidence type="ECO:0000313" key="2">
    <source>
        <dbReference type="EMBL" id="ORY65811.1"/>
    </source>
</evidence>
<dbReference type="InParanoid" id="A0A1Y2E2N2"/>
<dbReference type="Proteomes" id="UP000193689">
    <property type="component" value="Unassembled WGS sequence"/>
</dbReference>
<name>A0A1Y2E2N2_9PEZI</name>
<gene>
    <name evidence="2" type="ORF">BCR38DRAFT_339190</name>
</gene>
<dbReference type="RefSeq" id="XP_040716775.1">
    <property type="nucleotide sequence ID" value="XM_040855683.1"/>
</dbReference>
<dbReference type="AlphaFoldDB" id="A0A1Y2E2N2"/>
<organism evidence="2 3">
    <name type="scientific">Pseudomassariella vexata</name>
    <dbReference type="NCBI Taxonomy" id="1141098"/>
    <lineage>
        <taxon>Eukaryota</taxon>
        <taxon>Fungi</taxon>
        <taxon>Dikarya</taxon>
        <taxon>Ascomycota</taxon>
        <taxon>Pezizomycotina</taxon>
        <taxon>Sordariomycetes</taxon>
        <taxon>Xylariomycetidae</taxon>
        <taxon>Amphisphaeriales</taxon>
        <taxon>Pseudomassariaceae</taxon>
        <taxon>Pseudomassariella</taxon>
    </lineage>
</organism>
<evidence type="ECO:0000313" key="3">
    <source>
        <dbReference type="Proteomes" id="UP000193689"/>
    </source>
</evidence>
<dbReference type="OrthoDB" id="289721at2759"/>
<accession>A0A1Y2E2N2</accession>